<name>A0ABV7BL08_9PROT</name>
<protein>
    <submittedName>
        <fullName evidence="1">Uncharacterized protein</fullName>
    </submittedName>
</protein>
<comment type="caution">
    <text evidence="1">The sequence shown here is derived from an EMBL/GenBank/DDBJ whole genome shotgun (WGS) entry which is preliminary data.</text>
</comment>
<sequence>MACPYAAHAPTSVQGHACWAAGTACAEVTMAGLTLDTAGALAAARDLGASGWAAAELLLAIRIGMAEGSAARREGETT</sequence>
<keyword evidence="2" id="KW-1185">Reference proteome</keyword>
<proteinExistence type="predicted"/>
<organism evidence="1 2">
    <name type="scientific">Falsiroseomonas tokyonensis</name>
    <dbReference type="NCBI Taxonomy" id="430521"/>
    <lineage>
        <taxon>Bacteria</taxon>
        <taxon>Pseudomonadati</taxon>
        <taxon>Pseudomonadota</taxon>
        <taxon>Alphaproteobacteria</taxon>
        <taxon>Acetobacterales</taxon>
        <taxon>Roseomonadaceae</taxon>
        <taxon>Falsiroseomonas</taxon>
    </lineage>
</organism>
<dbReference type="Proteomes" id="UP001595420">
    <property type="component" value="Unassembled WGS sequence"/>
</dbReference>
<reference evidence="2" key="1">
    <citation type="journal article" date="2019" name="Int. J. Syst. Evol. Microbiol.">
        <title>The Global Catalogue of Microorganisms (GCM) 10K type strain sequencing project: providing services to taxonomists for standard genome sequencing and annotation.</title>
        <authorList>
            <consortium name="The Broad Institute Genomics Platform"/>
            <consortium name="The Broad Institute Genome Sequencing Center for Infectious Disease"/>
            <person name="Wu L."/>
            <person name="Ma J."/>
        </authorList>
    </citation>
    <scope>NUCLEOTIDE SEQUENCE [LARGE SCALE GENOMIC DNA]</scope>
    <source>
        <strain evidence="2">CGMCC 1.16855</strain>
    </source>
</reference>
<evidence type="ECO:0000313" key="2">
    <source>
        <dbReference type="Proteomes" id="UP001595420"/>
    </source>
</evidence>
<dbReference type="RefSeq" id="WP_216835504.1">
    <property type="nucleotide sequence ID" value="NZ_JAFNJS010000001.1"/>
</dbReference>
<gene>
    <name evidence="1" type="ORF">ACFOD3_00075</name>
</gene>
<accession>A0ABV7BL08</accession>
<evidence type="ECO:0000313" key="1">
    <source>
        <dbReference type="EMBL" id="MFC2998262.1"/>
    </source>
</evidence>
<dbReference type="EMBL" id="JBHRSB010000001">
    <property type="protein sequence ID" value="MFC2998262.1"/>
    <property type="molecule type" value="Genomic_DNA"/>
</dbReference>